<dbReference type="STRING" id="283909.R7VDZ9"/>
<reference evidence="1 3" key="2">
    <citation type="journal article" date="2013" name="Nature">
        <title>Insights into bilaterian evolution from three spiralian genomes.</title>
        <authorList>
            <person name="Simakov O."/>
            <person name="Marletaz F."/>
            <person name="Cho S.J."/>
            <person name="Edsinger-Gonzales E."/>
            <person name="Havlak P."/>
            <person name="Hellsten U."/>
            <person name="Kuo D.H."/>
            <person name="Larsson T."/>
            <person name="Lv J."/>
            <person name="Arendt D."/>
            <person name="Savage R."/>
            <person name="Osoegawa K."/>
            <person name="de Jong P."/>
            <person name="Grimwood J."/>
            <person name="Chapman J.A."/>
            <person name="Shapiro H."/>
            <person name="Aerts A."/>
            <person name="Otillar R.P."/>
            <person name="Terry A.Y."/>
            <person name="Boore J.L."/>
            <person name="Grigoriev I.V."/>
            <person name="Lindberg D.R."/>
            <person name="Seaver E.C."/>
            <person name="Weisblat D.A."/>
            <person name="Putnam N.H."/>
            <person name="Rokhsar D.S."/>
        </authorList>
    </citation>
    <scope>NUCLEOTIDE SEQUENCE</scope>
    <source>
        <strain evidence="1 3">I ESC-2004</strain>
    </source>
</reference>
<dbReference type="Proteomes" id="UP000014760">
    <property type="component" value="Unassembled WGS sequence"/>
</dbReference>
<name>R7VDZ9_CAPTE</name>
<dbReference type="PANTHER" id="PTHR37984">
    <property type="entry name" value="PROTEIN CBG26694"/>
    <property type="match status" value="1"/>
</dbReference>
<organism evidence="1">
    <name type="scientific">Capitella teleta</name>
    <name type="common">Polychaete worm</name>
    <dbReference type="NCBI Taxonomy" id="283909"/>
    <lineage>
        <taxon>Eukaryota</taxon>
        <taxon>Metazoa</taxon>
        <taxon>Spiralia</taxon>
        <taxon>Lophotrochozoa</taxon>
        <taxon>Annelida</taxon>
        <taxon>Polychaeta</taxon>
        <taxon>Sedentaria</taxon>
        <taxon>Scolecida</taxon>
        <taxon>Capitellidae</taxon>
        <taxon>Capitella</taxon>
    </lineage>
</organism>
<evidence type="ECO:0000313" key="2">
    <source>
        <dbReference type="EnsemblMetazoa" id="CapteP205248"/>
    </source>
</evidence>
<dbReference type="EMBL" id="KB292914">
    <property type="protein sequence ID" value="ELU16782.1"/>
    <property type="molecule type" value="Genomic_DNA"/>
</dbReference>
<dbReference type="HOGENOM" id="CLU_1205741_0_0_1"/>
<dbReference type="EnsemblMetazoa" id="CapteT205248">
    <property type="protein sequence ID" value="CapteP205248"/>
    <property type="gene ID" value="CapteG205248"/>
</dbReference>
<protein>
    <submittedName>
        <fullName evidence="1 2">Uncharacterized protein</fullName>
    </submittedName>
</protein>
<dbReference type="EMBL" id="AMQN01004211">
    <property type="status" value="NOT_ANNOTATED_CDS"/>
    <property type="molecule type" value="Genomic_DNA"/>
</dbReference>
<evidence type="ECO:0000313" key="1">
    <source>
        <dbReference type="EMBL" id="ELU16782.1"/>
    </source>
</evidence>
<dbReference type="InterPro" id="IPR050951">
    <property type="entry name" value="Retrovirus_Pol_polyprotein"/>
</dbReference>
<reference evidence="3" key="1">
    <citation type="submission" date="2012-12" db="EMBL/GenBank/DDBJ databases">
        <authorList>
            <person name="Hellsten U."/>
            <person name="Grimwood J."/>
            <person name="Chapman J.A."/>
            <person name="Shapiro H."/>
            <person name="Aerts A."/>
            <person name="Otillar R.P."/>
            <person name="Terry A.Y."/>
            <person name="Boore J.L."/>
            <person name="Simakov O."/>
            <person name="Marletaz F."/>
            <person name="Cho S.-J."/>
            <person name="Edsinger-Gonzales E."/>
            <person name="Havlak P."/>
            <person name="Kuo D.-H."/>
            <person name="Larsson T."/>
            <person name="Lv J."/>
            <person name="Arendt D."/>
            <person name="Savage R."/>
            <person name="Osoegawa K."/>
            <person name="de Jong P."/>
            <person name="Lindberg D.R."/>
            <person name="Seaver E.C."/>
            <person name="Weisblat D.A."/>
            <person name="Putnam N.H."/>
            <person name="Grigoriev I.V."/>
            <person name="Rokhsar D.S."/>
        </authorList>
    </citation>
    <scope>NUCLEOTIDE SEQUENCE</scope>
    <source>
        <strain evidence="3">I ESC-2004</strain>
    </source>
</reference>
<dbReference type="OrthoDB" id="8024815at2759"/>
<proteinExistence type="predicted"/>
<sequence length="230" mass="26438">MDAGWPRRNPEGLNAYWSRRDHLLTDDNVLFINDRVVVPESMQSEMLKLLHEAHIGAEKMTSKVPVAPSHLSPRVVDPRDDLVQQQRMQKAVHDRNAAPLEAFGPGDAVLYTVVILVSTFGYTGCERSTVIESFEAFSETYNLIKQKVEVSSCSHCCQTRQRQLPTNMLIGQVVHIIGDRLKPWYKDEIHGAGKQHRRLERKYLKTKLEVHKEMLKNQTIHILSLIRSYE</sequence>
<dbReference type="AlphaFoldDB" id="R7VDZ9"/>
<keyword evidence="3" id="KW-1185">Reference proteome</keyword>
<evidence type="ECO:0000313" key="3">
    <source>
        <dbReference type="Proteomes" id="UP000014760"/>
    </source>
</evidence>
<gene>
    <name evidence="1" type="ORF">CAPTEDRAFT_205248</name>
</gene>
<accession>R7VDZ9</accession>
<dbReference type="PANTHER" id="PTHR37984:SF5">
    <property type="entry name" value="PROTEIN NYNRIN-LIKE"/>
    <property type="match status" value="1"/>
</dbReference>
<reference evidence="2" key="3">
    <citation type="submission" date="2015-06" db="UniProtKB">
        <authorList>
            <consortium name="EnsemblMetazoa"/>
        </authorList>
    </citation>
    <scope>IDENTIFICATION</scope>
</reference>